<feature type="compositionally biased region" description="Basic and acidic residues" evidence="3">
    <location>
        <begin position="995"/>
        <end position="1008"/>
    </location>
</feature>
<feature type="region of interest" description="Disordered" evidence="3">
    <location>
        <begin position="819"/>
        <end position="908"/>
    </location>
</feature>
<feature type="region of interest" description="Disordered" evidence="3">
    <location>
        <begin position="1760"/>
        <end position="1802"/>
    </location>
</feature>
<gene>
    <name evidence="5" type="ORF">GWI33_008380</name>
</gene>
<feature type="compositionally biased region" description="Polar residues" evidence="3">
    <location>
        <begin position="2087"/>
        <end position="2104"/>
    </location>
</feature>
<dbReference type="PANTHER" id="PTHR47092">
    <property type="entry name" value="CAT EYE SYNDROME CRITICAL REGION PROTEIN 2"/>
    <property type="match status" value="1"/>
</dbReference>
<feature type="compositionally biased region" description="Low complexity" evidence="3">
    <location>
        <begin position="573"/>
        <end position="582"/>
    </location>
</feature>
<feature type="compositionally biased region" description="Basic and acidic residues" evidence="3">
    <location>
        <begin position="1073"/>
        <end position="1085"/>
    </location>
</feature>
<dbReference type="InterPro" id="IPR029614">
    <property type="entry name" value="CECR2"/>
</dbReference>
<dbReference type="Pfam" id="PF00439">
    <property type="entry name" value="Bromodomain"/>
    <property type="match status" value="1"/>
</dbReference>
<feature type="compositionally biased region" description="Polar residues" evidence="3">
    <location>
        <begin position="1308"/>
        <end position="1323"/>
    </location>
</feature>
<sequence length="2185" mass="244788">MFPTFISILDIQSWWEVPSIAHFCSLFRTAFNLLDFDIEDLEEALLSDGTEESSWLQELIVRLLSGCLPNNEISTFNYQMFLRRLFRQKCQEHDRYNPFNTDCDFTLLPLRTKVDILHALCDFRLDAEDVLDQLKNLEADSLRVEPLGYDGNDSAYWYFYGTRLYREDFQKKNNKKKSIWQVICFTEEDWFQLTKKFKNSVSKPERALYHTLSKNFLPELPRLFKEKERQARKRLLENQPRRTSDRLRKLDIDSAETDTKSVTEVKKDVLKQVADKESDVQRKKEREFHEKKPKVRLGSEECQSIAGREDRHEMAARKKGKTRQRRASSESSDNKESLNTKRKKTKNNADKKEDKGVSVLAKPAPVGRQTNNSLSAADGQIVIQSAAPAPTHKKKLKTSQVFQQSDEDLQVGMHKILDFVKNHDDAWPFVNPVEEEYAPNYYSIIRRPMDLTKMEDRLDQGYYKNFDKFKSDFQLIVNNCRLYNGVENEYTEMVDNLLKVFEKATEKYLDQISSSDEEIAVENLNTQKDNKDTKGQNKHSKKKKLMDSPTRSSSKGRKLGPVSQSKKKERSPSIESAASIAEEVVEEKTKKSKVKAKESKKEEKQSKKVEKETKENKKTEKELKAIEKDQKKIEKEAKKVVKEKEHKKPGKVVKSKKEKAESKKENKSKEKEEKSKKRGRKKKKNNESRSRSRSKSAASRTPSPSPVRSMLSTPPPSSPDSAMSNDYKFDFASKGHGKKRSAEEPPDVVEQPTKKSMHPKWNDVISEDPPPPIDDEKNLDDDLLAYTAFHFSQKPKDKHNKLRETIEKLKAKSEILRVKTPEYDFEVDDHLKENKDKNKKVEKDDKNKPKHKEKLSKPKKNVDELEDGNSSQSENNKKPIKRKEPVQVKIAQDVNQSVSPKPTKQSNFDALSLATEQTLKDINKWLDATPSPFVEFSSASNSPPYLALDDFDLLGTPKPEPKKADKPPPTVNPASVGAKKEGPVPAPKEVKKKPFRDPSKFFNKRREVQRTIDRLQPGKSKGNLISSVQSTTKTEEIFPLGPLSKVKDTKNSLIVKTDLNAPKLSLGSVLDSFGKHKFVDDPKKEEDEEKQNTVVKDEEKKNDDVKVQEIKSEAPKPSEIVEKKEEKETKPNEESCPGGPTPNLSAWFKAFGAPKAPPPLKKPENKPETKEEESSAKSERVPVPDPSPSLDSPQPVARQRRISTGSSMSERSSFSQDLDSPRVGMDERGAYPAPYPSPLHRSPSSASPVMASPRPDISPRSAYPFNGQMRVGFYQDTVSNKSSPDKSCSPRDNLQSPYYNASDHVYAPNTTQNTLYSYANSPYYTHPSNYSSTNPTPPYNTDVSSPAYYDTNKGLTDQYSAKPSQNYTANSPASSQPSPANQPQHSPHSPIVHPQMSPSLHSQHSPGVHSQHSPSVNSPQLQSPNPGLHSPGINSNSPQMSVHSPQVNSPNMQHSPGLHSPNMVINSPHHGQINSPVNPPSVESLHHQQDEGSSSSGNMCVNDSNKAQQNVSSNQPVFPVKKRAFVENELSQFCNTQNELVNRSLQIGHQLSLSQNESDSKQQMDNQGLLHQQALLQQQQQQQLQKQVLLRQAQQSQQMLQQQNIQMQKNHQLLQHQQQSQQQQIPLPIYSKSTDTSLSTPSPPLQSQVQQLQEQMQQQQLQQQQLPAHSTVESPNNLQNMPYSTAPQSNPYTANFNSREAYTLNIPSTRTIQQHQSKLDMSKFTNMGYTGPDVNFSRALQHQYDRTDLNYTRTTVPSAISQPSQLLSSQPLSSSQQSSVNSTTISTHNKQQGNQPNINSYQGSRSVDTVAERLTAQVQQDVQGGYKPDMTATRANYNSSSLEMEQRLNLGRNISNIVGRYSNEQRMMGLQSSSNPYYTDKGLGTSHMFNKTIPSTSQIFSQANMTGLNSFAQSISTSASIYSRQINELQAQAQVQAQVQDIKTNNSQAIVPDKKTRKKKSSNKSVIVTGSTPDNHLTAASLSQSVPSSQGTPQGFQSYAGLKAPPSGATTSNIGAAPGLEPGAISLKTSSVVPGSAFNFGPGASGPLALGTGVYADKDAYSNFLDDYRAAPNFFMGAAAVHHRSTPENPTTGKNGQGANSAPNYPSFLNPAHQGRPPAYSLGSPFIAPSAQAQLMDGGSQLYQHYIQAGLNQGLLGPAGHYPSGYHPALTMRQPFDSISRPSWM</sequence>
<dbReference type="SMART" id="SM00297">
    <property type="entry name" value="BROMO"/>
    <property type="match status" value="1"/>
</dbReference>
<dbReference type="GO" id="GO:0006338">
    <property type="term" value="P:chromatin remodeling"/>
    <property type="evidence" value="ECO:0007669"/>
    <property type="project" value="InterPro"/>
</dbReference>
<keyword evidence="6" id="KW-1185">Reference proteome</keyword>
<feature type="compositionally biased region" description="Basic and acidic residues" evidence="3">
    <location>
        <begin position="273"/>
        <end position="290"/>
    </location>
</feature>
<feature type="compositionally biased region" description="Polar residues" evidence="3">
    <location>
        <begin position="1276"/>
        <end position="1299"/>
    </location>
</feature>
<feature type="compositionally biased region" description="Basic and acidic residues" evidence="3">
    <location>
        <begin position="347"/>
        <end position="356"/>
    </location>
</feature>
<dbReference type="GO" id="GO:0090537">
    <property type="term" value="C:CERF complex"/>
    <property type="evidence" value="ECO:0007669"/>
    <property type="project" value="InterPro"/>
</dbReference>
<evidence type="ECO:0000256" key="2">
    <source>
        <dbReference type="PROSITE-ProRule" id="PRU00035"/>
    </source>
</evidence>
<feature type="region of interest" description="Disordered" evidence="3">
    <location>
        <begin position="1631"/>
        <end position="1672"/>
    </location>
</feature>
<feature type="compositionally biased region" description="Polar residues" evidence="3">
    <location>
        <begin position="1491"/>
        <end position="1513"/>
    </location>
</feature>
<dbReference type="Proteomes" id="UP000625711">
    <property type="component" value="Unassembled WGS sequence"/>
</dbReference>
<reference evidence="5" key="1">
    <citation type="submission" date="2020-08" db="EMBL/GenBank/DDBJ databases">
        <title>Genome sequencing and assembly of the red palm weevil Rhynchophorus ferrugineus.</title>
        <authorList>
            <person name="Dias G.B."/>
            <person name="Bergman C.M."/>
            <person name="Manee M."/>
        </authorList>
    </citation>
    <scope>NUCLEOTIDE SEQUENCE</scope>
    <source>
        <strain evidence="5">AA-2017</strain>
        <tissue evidence="5">Whole larva</tissue>
    </source>
</reference>
<dbReference type="PRINTS" id="PR00503">
    <property type="entry name" value="BROMODOMAIN"/>
</dbReference>
<feature type="compositionally biased region" description="Basic residues" evidence="3">
    <location>
        <begin position="848"/>
        <end position="859"/>
    </location>
</feature>
<feature type="compositionally biased region" description="Low complexity" evidence="3">
    <location>
        <begin position="695"/>
        <end position="709"/>
    </location>
</feature>
<dbReference type="CDD" id="cd05509">
    <property type="entry name" value="Bromo_gcn5_like"/>
    <property type="match status" value="1"/>
</dbReference>
<feature type="compositionally biased region" description="Basic and acidic residues" evidence="3">
    <location>
        <begin position="658"/>
        <end position="675"/>
    </location>
</feature>
<dbReference type="SUPFAM" id="SSF47370">
    <property type="entry name" value="Bromodomain"/>
    <property type="match status" value="1"/>
</dbReference>
<dbReference type="OrthoDB" id="303107at2759"/>
<feature type="compositionally biased region" description="Polar residues" evidence="3">
    <location>
        <begin position="1780"/>
        <end position="1802"/>
    </location>
</feature>
<accession>A0A834ME77</accession>
<feature type="compositionally biased region" description="Polar residues" evidence="3">
    <location>
        <begin position="893"/>
        <end position="908"/>
    </location>
</feature>
<feature type="region of interest" description="Disordered" evidence="3">
    <location>
        <begin position="933"/>
        <end position="1008"/>
    </location>
</feature>
<comment type="caution">
    <text evidence="5">The sequence shown here is derived from an EMBL/GenBank/DDBJ whole genome shotgun (WGS) entry which is preliminary data.</text>
</comment>
<evidence type="ECO:0000313" key="5">
    <source>
        <dbReference type="EMBL" id="KAF7278476.1"/>
    </source>
</evidence>
<feature type="compositionally biased region" description="Basic residues" evidence="3">
    <location>
        <begin position="647"/>
        <end position="657"/>
    </location>
</feature>
<proteinExistence type="predicted"/>
<feature type="compositionally biased region" description="Low complexity" evidence="3">
    <location>
        <begin position="1637"/>
        <end position="1667"/>
    </location>
</feature>
<evidence type="ECO:0000256" key="3">
    <source>
        <dbReference type="SAM" id="MobiDB-lite"/>
    </source>
</evidence>
<evidence type="ECO:0000313" key="6">
    <source>
        <dbReference type="Proteomes" id="UP000625711"/>
    </source>
</evidence>
<dbReference type="EMBL" id="JAACXV010000399">
    <property type="protein sequence ID" value="KAF7278476.1"/>
    <property type="molecule type" value="Genomic_DNA"/>
</dbReference>
<feature type="compositionally biased region" description="Basic and acidic residues" evidence="3">
    <location>
        <begin position="1161"/>
        <end position="1182"/>
    </location>
</feature>
<protein>
    <recommendedName>
        <fullName evidence="4">Bromo domain-containing protein</fullName>
    </recommendedName>
</protein>
<feature type="compositionally biased region" description="Basic residues" evidence="3">
    <location>
        <begin position="317"/>
        <end position="326"/>
    </location>
</feature>
<dbReference type="PROSITE" id="PS50014">
    <property type="entry name" value="BROMODOMAIN_2"/>
    <property type="match status" value="1"/>
</dbReference>
<feature type="region of interest" description="Disordered" evidence="3">
    <location>
        <begin position="1071"/>
        <end position="1513"/>
    </location>
</feature>
<organism evidence="5 6">
    <name type="scientific">Rhynchophorus ferrugineus</name>
    <name type="common">Red palm weevil</name>
    <name type="synonym">Curculio ferrugineus</name>
    <dbReference type="NCBI Taxonomy" id="354439"/>
    <lineage>
        <taxon>Eukaryota</taxon>
        <taxon>Metazoa</taxon>
        <taxon>Ecdysozoa</taxon>
        <taxon>Arthropoda</taxon>
        <taxon>Hexapoda</taxon>
        <taxon>Insecta</taxon>
        <taxon>Pterygota</taxon>
        <taxon>Neoptera</taxon>
        <taxon>Endopterygota</taxon>
        <taxon>Coleoptera</taxon>
        <taxon>Polyphaga</taxon>
        <taxon>Cucujiformia</taxon>
        <taxon>Curculionidae</taxon>
        <taxon>Dryophthorinae</taxon>
        <taxon>Rhynchophorus</taxon>
    </lineage>
</organism>
<keyword evidence="1 2" id="KW-0103">Bromodomain</keyword>
<evidence type="ECO:0000259" key="4">
    <source>
        <dbReference type="PROSITE" id="PS50014"/>
    </source>
</evidence>
<feature type="domain" description="Bromo" evidence="4">
    <location>
        <begin position="421"/>
        <end position="491"/>
    </location>
</feature>
<feature type="region of interest" description="Disordered" evidence="3">
    <location>
        <begin position="273"/>
        <end position="373"/>
    </location>
</feature>
<dbReference type="InterPro" id="IPR001487">
    <property type="entry name" value="Bromodomain"/>
</dbReference>
<feature type="compositionally biased region" description="Basic and acidic residues" evidence="3">
    <location>
        <begin position="819"/>
        <end position="847"/>
    </location>
</feature>
<feature type="region of interest" description="Disordered" evidence="3">
    <location>
        <begin position="2084"/>
        <end position="2114"/>
    </location>
</feature>
<feature type="compositionally biased region" description="Polar residues" evidence="3">
    <location>
        <begin position="1202"/>
        <end position="1218"/>
    </location>
</feature>
<feature type="compositionally biased region" description="Polar residues" evidence="3">
    <location>
        <begin position="1966"/>
        <end position="1997"/>
    </location>
</feature>
<feature type="compositionally biased region" description="Polar residues" evidence="3">
    <location>
        <begin position="1396"/>
        <end position="1425"/>
    </location>
</feature>
<feature type="compositionally biased region" description="Polar residues" evidence="3">
    <location>
        <begin position="1432"/>
        <end position="1454"/>
    </location>
</feature>
<feature type="region of interest" description="Disordered" evidence="3">
    <location>
        <begin position="1946"/>
        <end position="2001"/>
    </location>
</feature>
<dbReference type="InterPro" id="IPR036427">
    <property type="entry name" value="Bromodomain-like_sf"/>
</dbReference>
<feature type="compositionally biased region" description="Basic and acidic residues" evidence="3">
    <location>
        <begin position="595"/>
        <end position="646"/>
    </location>
</feature>
<dbReference type="Gene3D" id="1.20.920.10">
    <property type="entry name" value="Bromodomain-like"/>
    <property type="match status" value="1"/>
</dbReference>
<feature type="compositionally biased region" description="Basic and acidic residues" evidence="3">
    <location>
        <begin position="307"/>
        <end position="316"/>
    </location>
</feature>
<feature type="region of interest" description="Disordered" evidence="3">
    <location>
        <begin position="523"/>
        <end position="778"/>
    </location>
</feature>
<name>A0A834ME77_RHYFE</name>
<dbReference type="PANTHER" id="PTHR47092:SF1">
    <property type="entry name" value="CHROMATIN REMODELING REGULATOR CECR2"/>
    <property type="match status" value="1"/>
</dbReference>
<feature type="compositionally biased region" description="Low complexity" evidence="3">
    <location>
        <begin position="1761"/>
        <end position="1779"/>
    </location>
</feature>
<feature type="compositionally biased region" description="Low complexity" evidence="3">
    <location>
        <begin position="1241"/>
        <end position="1255"/>
    </location>
</feature>
<feature type="compositionally biased region" description="Polar residues" evidence="3">
    <location>
        <begin position="1353"/>
        <end position="1368"/>
    </location>
</feature>
<feature type="compositionally biased region" description="Basic and acidic residues" evidence="3">
    <location>
        <begin position="1095"/>
        <end position="1133"/>
    </location>
</feature>
<feature type="compositionally biased region" description="Low complexity" evidence="3">
    <location>
        <begin position="1369"/>
        <end position="1390"/>
    </location>
</feature>
<evidence type="ECO:0000256" key="1">
    <source>
        <dbReference type="ARBA" id="ARBA00023117"/>
    </source>
</evidence>